<accession>B8LNZ1</accession>
<dbReference type="InterPro" id="IPR036163">
    <property type="entry name" value="HMA_dom_sf"/>
</dbReference>
<evidence type="ECO:0000259" key="6">
    <source>
        <dbReference type="PROSITE" id="PS50846"/>
    </source>
</evidence>
<evidence type="ECO:0000256" key="4">
    <source>
        <dbReference type="ARBA" id="ARBA00023289"/>
    </source>
</evidence>
<organism evidence="7">
    <name type="scientific">Picea sitchensis</name>
    <name type="common">Sitka spruce</name>
    <name type="synonym">Pinus sitchensis</name>
    <dbReference type="NCBI Taxonomy" id="3332"/>
    <lineage>
        <taxon>Eukaryota</taxon>
        <taxon>Viridiplantae</taxon>
        <taxon>Streptophyta</taxon>
        <taxon>Embryophyta</taxon>
        <taxon>Tracheophyta</taxon>
        <taxon>Spermatophyta</taxon>
        <taxon>Pinopsida</taxon>
        <taxon>Pinidae</taxon>
        <taxon>Conifers I</taxon>
        <taxon>Pinales</taxon>
        <taxon>Pinaceae</taxon>
        <taxon>Picea</taxon>
    </lineage>
</organism>
<dbReference type="InterPro" id="IPR006121">
    <property type="entry name" value="HMA_dom"/>
</dbReference>
<evidence type="ECO:0000256" key="3">
    <source>
        <dbReference type="ARBA" id="ARBA00023288"/>
    </source>
</evidence>
<dbReference type="PANTHER" id="PTHR45811">
    <property type="entry name" value="COPPER TRANSPORT PROTEIN FAMILY-RELATED"/>
    <property type="match status" value="1"/>
</dbReference>
<dbReference type="InterPro" id="IPR051863">
    <property type="entry name" value="HIPP"/>
</dbReference>
<name>B8LNZ1_PICSI</name>
<dbReference type="EMBL" id="EF677553">
    <property type="protein sequence ID" value="ABR17371.1"/>
    <property type="molecule type" value="mRNA"/>
</dbReference>
<keyword evidence="4" id="KW-0636">Prenylation</keyword>
<dbReference type="PANTHER" id="PTHR45811:SF49">
    <property type="entry name" value="OS04G0667600 PROTEIN"/>
    <property type="match status" value="1"/>
</dbReference>
<dbReference type="Pfam" id="PF00403">
    <property type="entry name" value="HMA"/>
    <property type="match status" value="1"/>
</dbReference>
<sequence>MSKKIVLKVGIDCEKCKRKAMKTVAGIEGVDSITFDEKDNKITVIGDADPVCLTASLRRFVSTDLVSVGPSK</sequence>
<evidence type="ECO:0000256" key="5">
    <source>
        <dbReference type="ARBA" id="ARBA00024045"/>
    </source>
</evidence>
<dbReference type="AlphaFoldDB" id="B8LNZ1"/>
<evidence type="ECO:0000256" key="2">
    <source>
        <dbReference type="ARBA" id="ARBA00022723"/>
    </source>
</evidence>
<proteinExistence type="evidence at transcript level"/>
<keyword evidence="2" id="KW-0479">Metal-binding</keyword>
<dbReference type="GO" id="GO:0046872">
    <property type="term" value="F:metal ion binding"/>
    <property type="evidence" value="ECO:0007669"/>
    <property type="project" value="UniProtKB-KW"/>
</dbReference>
<reference evidence="7" key="1">
    <citation type="submission" date="2007-06" db="EMBL/GenBank/DDBJ databases">
        <title>Full length cDNA sequences from Sitka Spruce (Picea sitchensis).</title>
        <authorList>
            <person name="Ralph S.G."/>
            <person name="Chun H.E."/>
            <person name="Liao N."/>
            <person name="Ali J."/>
            <person name="Reid K."/>
            <person name="Kolosova N."/>
            <person name="Cooper N."/>
            <person name="Cullis C."/>
            <person name="Jancsik S."/>
            <person name="Moore R."/>
            <person name="Mayo M."/>
            <person name="Wagner S."/>
            <person name="Holt R.A."/>
            <person name="Jones S.J.M."/>
            <person name="Marra M.A."/>
            <person name="Ritland C.E."/>
            <person name="Ritland K."/>
            <person name="Bohlmann J."/>
        </authorList>
    </citation>
    <scope>NUCLEOTIDE SEQUENCE</scope>
    <source>
        <tissue evidence="7">Green portion of the leader tissue</tissue>
    </source>
</reference>
<keyword evidence="3" id="KW-0449">Lipoprotein</keyword>
<evidence type="ECO:0000256" key="1">
    <source>
        <dbReference type="ARBA" id="ARBA00022481"/>
    </source>
</evidence>
<dbReference type="Gene3D" id="3.30.70.100">
    <property type="match status" value="1"/>
</dbReference>
<feature type="domain" description="HMA" evidence="6">
    <location>
        <begin position="2"/>
        <end position="69"/>
    </location>
</feature>
<dbReference type="SUPFAM" id="SSF55008">
    <property type="entry name" value="HMA, heavy metal-associated domain"/>
    <property type="match status" value="1"/>
</dbReference>
<protein>
    <recommendedName>
        <fullName evidence="6">HMA domain-containing protein</fullName>
    </recommendedName>
</protein>
<evidence type="ECO:0000313" key="7">
    <source>
        <dbReference type="EMBL" id="ABR17371.1"/>
    </source>
</evidence>
<dbReference type="CDD" id="cd00371">
    <property type="entry name" value="HMA"/>
    <property type="match status" value="1"/>
</dbReference>
<comment type="similarity">
    <text evidence="5">Belongs to the HIPP family.</text>
</comment>
<keyword evidence="1" id="KW-0488">Methylation</keyword>
<dbReference type="PROSITE" id="PS50846">
    <property type="entry name" value="HMA_2"/>
    <property type="match status" value="1"/>
</dbReference>